<dbReference type="SMART" id="SM00747">
    <property type="entry name" value="CFEM"/>
    <property type="match status" value="1"/>
</dbReference>
<dbReference type="PANTHER" id="PTHR33048:SF143">
    <property type="entry name" value="EXTRACELLULAR MEMBRANE PROTEIN CFEM DOMAIN-CONTAINING PROTEIN-RELATED"/>
    <property type="match status" value="1"/>
</dbReference>
<evidence type="ECO:0000256" key="4">
    <source>
        <dbReference type="ARBA" id="ARBA00010031"/>
    </source>
</evidence>
<dbReference type="Proteomes" id="UP000236546">
    <property type="component" value="Unassembled WGS sequence"/>
</dbReference>
<comment type="caution">
    <text evidence="19">The sequence shown here is derived from an EMBL/GenBank/DDBJ whole genome shotgun (WGS) entry which is preliminary data.</text>
</comment>
<dbReference type="RefSeq" id="XP_018665080.1">
    <property type="nucleotide sequence ID" value="XM_018801765.1"/>
</dbReference>
<evidence type="ECO:0000256" key="16">
    <source>
        <dbReference type="SAM" id="SignalP"/>
    </source>
</evidence>
<comment type="similarity">
    <text evidence="13">Belongs to the SAT4 family.</text>
</comment>
<gene>
    <name evidence="19" type="ORF">TGAM01_v206466</name>
    <name evidence="18" type="ORF">TGAMA5MH_03928</name>
</gene>
<evidence type="ECO:0000256" key="8">
    <source>
        <dbReference type="ARBA" id="ARBA00022729"/>
    </source>
</evidence>
<name>A0A0W7W091_9HYPO</name>
<keyword evidence="14" id="KW-0479">Metal-binding</keyword>
<sequence>MRLLSYLLLALLGAFSAVLAADSSAAENSTAANPLAALPLCAQKCLASAVANSTCNPDDVKCTCESETIQATSAICIAGTCTVRESLTTKNATSTLCGVPIRNKTPIFANVTIILGVIAGVVVVLRIGSKIGLGLGLAPDDYAILVTLACGIPSSVMNVRGTGGNGEGKDIWTLPFDMITRFGVYFYTLEILYFAQVMLLKMTLLLFYLQIFPGPARKLLWSTVVVNAIFGVSFMLLATFQCTPISFFWTNWDGEHKGKCLNSNAIGWANAAISIALDVWMIAIPMWQVRNLNLHWKKKVGVAIMLLVGTFVTVVSIVRLQFLVNLGSSANPTFDQVDVSIWSTVEIDVGIICTCLPSIRLFLIRVFPILGGSSHKRSGYQNYPDSYGKSDHANSRAKTLVSAAKSQSRPEHNGIELETRYEVRYSTEDEARLVRMQEEHNIKSAHEVGARSVNSASEVSL</sequence>
<evidence type="ECO:0000259" key="17">
    <source>
        <dbReference type="PROSITE" id="PS52012"/>
    </source>
</evidence>
<feature type="disulfide bond" evidence="14">
    <location>
        <begin position="55"/>
        <end position="62"/>
    </location>
</feature>
<feature type="transmembrane region" description="Helical" evidence="15">
    <location>
        <begin position="107"/>
        <end position="129"/>
    </location>
</feature>
<keyword evidence="10 15" id="KW-0472">Membrane</keyword>
<keyword evidence="5" id="KW-0964">Secreted</keyword>
<feature type="domain" description="CFEM" evidence="17">
    <location>
        <begin position="13"/>
        <end position="122"/>
    </location>
</feature>
<keyword evidence="14" id="KW-0408">Iron</keyword>
<evidence type="ECO:0000256" key="1">
    <source>
        <dbReference type="ARBA" id="ARBA00004141"/>
    </source>
</evidence>
<dbReference type="InterPro" id="IPR008427">
    <property type="entry name" value="Extracellular_membr_CFEM_dom"/>
</dbReference>
<dbReference type="PROSITE" id="PS52012">
    <property type="entry name" value="CFEM"/>
    <property type="match status" value="1"/>
</dbReference>
<dbReference type="Pfam" id="PF20684">
    <property type="entry name" value="Fung_rhodopsin"/>
    <property type="match status" value="1"/>
</dbReference>
<evidence type="ECO:0000256" key="11">
    <source>
        <dbReference type="ARBA" id="ARBA00023157"/>
    </source>
</evidence>
<keyword evidence="20" id="KW-1185">Reference proteome</keyword>
<dbReference type="PANTHER" id="PTHR33048">
    <property type="entry name" value="PTH11-LIKE INTEGRAL MEMBRANE PROTEIN (AFU_ORTHOLOGUE AFUA_5G11245)"/>
    <property type="match status" value="1"/>
</dbReference>
<keyword evidence="12" id="KW-0449">Lipoprotein</keyword>
<dbReference type="AlphaFoldDB" id="A0A0W7W091"/>
<dbReference type="InterPro" id="IPR049326">
    <property type="entry name" value="Rhodopsin_dom_fungi"/>
</dbReference>
<evidence type="ECO:0000313" key="18">
    <source>
        <dbReference type="EMBL" id="PNP44322.1"/>
    </source>
</evidence>
<feature type="disulfide bond" evidence="14">
    <location>
        <begin position="41"/>
        <end position="81"/>
    </location>
</feature>
<feature type="transmembrane region" description="Helical" evidence="15">
    <location>
        <begin position="219"/>
        <end position="248"/>
    </location>
</feature>
<keyword evidence="6" id="KW-0336">GPI-anchor</keyword>
<feature type="chain" id="PRO_5014528260" description="CFEM domain-containing protein" evidence="16">
    <location>
        <begin position="21"/>
        <end position="461"/>
    </location>
</feature>
<evidence type="ECO:0000256" key="12">
    <source>
        <dbReference type="ARBA" id="ARBA00023288"/>
    </source>
</evidence>
<dbReference type="InterPro" id="IPR052337">
    <property type="entry name" value="SAT4-like"/>
</dbReference>
<feature type="transmembrane region" description="Helical" evidence="15">
    <location>
        <begin position="300"/>
        <end position="320"/>
    </location>
</feature>
<reference evidence="19" key="3">
    <citation type="submission" date="2017-08" db="EMBL/GenBank/DDBJ databases">
        <title>Trichoderma gamsii strain T6085, whole genome shotgun sequencing project.</title>
        <authorList>
            <person name="Baroncelli R."/>
        </authorList>
    </citation>
    <scope>NUCLEOTIDE SEQUENCE</scope>
    <source>
        <strain evidence="19">T6085</strain>
    </source>
</reference>
<evidence type="ECO:0000313" key="21">
    <source>
        <dbReference type="Proteomes" id="UP000236546"/>
    </source>
</evidence>
<evidence type="ECO:0000256" key="3">
    <source>
        <dbReference type="ARBA" id="ARBA00004613"/>
    </source>
</evidence>
<organism evidence="19 20">
    <name type="scientific">Trichoderma gamsii</name>
    <dbReference type="NCBI Taxonomy" id="398673"/>
    <lineage>
        <taxon>Eukaryota</taxon>
        <taxon>Fungi</taxon>
        <taxon>Dikarya</taxon>
        <taxon>Ascomycota</taxon>
        <taxon>Pezizomycotina</taxon>
        <taxon>Sordariomycetes</taxon>
        <taxon>Hypocreomycetidae</taxon>
        <taxon>Hypocreales</taxon>
        <taxon>Hypocreaceae</taxon>
        <taxon>Trichoderma</taxon>
    </lineage>
</organism>
<feature type="transmembrane region" description="Helical" evidence="15">
    <location>
        <begin position="184"/>
        <end position="207"/>
    </location>
</feature>
<keyword evidence="7 15" id="KW-0812">Transmembrane</keyword>
<accession>A0A0W7W091</accession>
<evidence type="ECO:0000256" key="6">
    <source>
        <dbReference type="ARBA" id="ARBA00022622"/>
    </source>
</evidence>
<evidence type="ECO:0000313" key="20">
    <source>
        <dbReference type="Proteomes" id="UP000054821"/>
    </source>
</evidence>
<dbReference type="STRING" id="398673.A0A0W7W091"/>
<evidence type="ECO:0000256" key="5">
    <source>
        <dbReference type="ARBA" id="ARBA00022525"/>
    </source>
</evidence>
<reference evidence="18 21" key="2">
    <citation type="submission" date="2017-02" db="EMBL/GenBank/DDBJ databases">
        <title>Genomes of Trichoderma spp. with biocontrol activity.</title>
        <authorList>
            <person name="Gardiner D."/>
            <person name="Kazan K."/>
            <person name="Vos C."/>
            <person name="Harvey P."/>
        </authorList>
    </citation>
    <scope>NUCLEOTIDE SEQUENCE [LARGE SCALE GENOMIC DNA]</scope>
    <source>
        <strain evidence="18 21">A5MH</strain>
    </source>
</reference>
<evidence type="ECO:0000256" key="10">
    <source>
        <dbReference type="ARBA" id="ARBA00023136"/>
    </source>
</evidence>
<dbReference type="GeneID" id="29981848"/>
<reference evidence="19 20" key="1">
    <citation type="journal article" date="2016" name="Genome Announc.">
        <title>Draft Whole-Genome Sequence of Trichoderma gamsii T6085, a Promising Biocontrol Agent of Fusarium Head Blight on Wheat.</title>
        <authorList>
            <person name="Baroncelli R."/>
            <person name="Zapparata A."/>
            <person name="Piaggeschi G."/>
            <person name="Sarrocco S."/>
            <person name="Vannacci G."/>
        </authorList>
    </citation>
    <scope>NUCLEOTIDE SEQUENCE [LARGE SCALE GENOMIC DNA]</scope>
    <source>
        <strain evidence="19 20">T6085</strain>
    </source>
</reference>
<keyword evidence="14" id="KW-0349">Heme</keyword>
<evidence type="ECO:0000313" key="19">
    <source>
        <dbReference type="EMBL" id="PON24536.1"/>
    </source>
</evidence>
<dbReference type="EMBL" id="JPDN02000022">
    <property type="protein sequence ID" value="PON24536.1"/>
    <property type="molecule type" value="Genomic_DNA"/>
</dbReference>
<evidence type="ECO:0000256" key="9">
    <source>
        <dbReference type="ARBA" id="ARBA00022989"/>
    </source>
</evidence>
<feature type="disulfide bond" evidence="14">
    <location>
        <begin position="64"/>
        <end position="97"/>
    </location>
</feature>
<protein>
    <recommendedName>
        <fullName evidence="17">CFEM domain-containing protein</fullName>
    </recommendedName>
</protein>
<dbReference type="GO" id="GO:0098552">
    <property type="term" value="C:side of membrane"/>
    <property type="evidence" value="ECO:0007669"/>
    <property type="project" value="UniProtKB-KW"/>
</dbReference>
<keyword evidence="6" id="KW-0325">Glycoprotein</keyword>
<evidence type="ECO:0000256" key="14">
    <source>
        <dbReference type="PROSITE-ProRule" id="PRU01356"/>
    </source>
</evidence>
<dbReference type="EMBL" id="MTYH01000035">
    <property type="protein sequence ID" value="PNP44322.1"/>
    <property type="molecule type" value="Genomic_DNA"/>
</dbReference>
<feature type="transmembrane region" description="Helical" evidence="15">
    <location>
        <begin position="340"/>
        <end position="363"/>
    </location>
</feature>
<feature type="binding site" description="axial binding residue" evidence="14">
    <location>
        <position position="59"/>
    </location>
    <ligand>
        <name>heme</name>
        <dbReference type="ChEBI" id="CHEBI:30413"/>
    </ligand>
    <ligandPart>
        <name>Fe</name>
        <dbReference type="ChEBI" id="CHEBI:18248"/>
    </ligandPart>
</feature>
<comment type="subcellular location">
    <subcellularLocation>
        <location evidence="2">Membrane</location>
        <topology evidence="2">Lipid-anchor</topology>
        <topology evidence="2">GPI-anchor</topology>
    </subcellularLocation>
    <subcellularLocation>
        <location evidence="1">Membrane</location>
        <topology evidence="1">Multi-pass membrane protein</topology>
    </subcellularLocation>
    <subcellularLocation>
        <location evidence="3">Secreted</location>
    </subcellularLocation>
</comment>
<evidence type="ECO:0000256" key="13">
    <source>
        <dbReference type="ARBA" id="ARBA00038359"/>
    </source>
</evidence>
<dbReference type="Proteomes" id="UP000054821">
    <property type="component" value="Unassembled WGS sequence"/>
</dbReference>
<dbReference type="Pfam" id="PF05730">
    <property type="entry name" value="CFEM"/>
    <property type="match status" value="1"/>
</dbReference>
<proteinExistence type="inferred from homology"/>
<evidence type="ECO:0000256" key="7">
    <source>
        <dbReference type="ARBA" id="ARBA00022692"/>
    </source>
</evidence>
<dbReference type="GO" id="GO:0046872">
    <property type="term" value="F:metal ion binding"/>
    <property type="evidence" value="ECO:0007669"/>
    <property type="project" value="UniProtKB-UniRule"/>
</dbReference>
<evidence type="ECO:0000256" key="2">
    <source>
        <dbReference type="ARBA" id="ARBA00004589"/>
    </source>
</evidence>
<keyword evidence="8 16" id="KW-0732">Signal</keyword>
<feature type="signal peptide" evidence="16">
    <location>
        <begin position="1"/>
        <end position="20"/>
    </location>
</feature>
<dbReference type="GO" id="GO:0005576">
    <property type="term" value="C:extracellular region"/>
    <property type="evidence" value="ECO:0007669"/>
    <property type="project" value="UniProtKB-SubCell"/>
</dbReference>
<feature type="transmembrane region" description="Helical" evidence="15">
    <location>
        <begin position="268"/>
        <end position="288"/>
    </location>
</feature>
<keyword evidence="11 14" id="KW-1015">Disulfide bond</keyword>
<comment type="similarity">
    <text evidence="4">Belongs to the RBT5 family.</text>
</comment>
<keyword evidence="9 15" id="KW-1133">Transmembrane helix</keyword>
<dbReference type="OrthoDB" id="2496787at2759"/>
<feature type="disulfide bond" evidence="14">
    <location>
        <begin position="45"/>
        <end position="76"/>
    </location>
</feature>
<evidence type="ECO:0000256" key="15">
    <source>
        <dbReference type="SAM" id="Phobius"/>
    </source>
</evidence>